<dbReference type="OrthoDB" id="7058235at2"/>
<dbReference type="KEGG" id="lsz:JCM16776_0335"/>
<proteinExistence type="predicted"/>
<accession>A0A510JLA4</accession>
<evidence type="ECO:0000313" key="1">
    <source>
        <dbReference type="EMBL" id="BBM40122.1"/>
    </source>
</evidence>
<dbReference type="EMBL" id="AP019827">
    <property type="protein sequence ID" value="BBM40122.1"/>
    <property type="molecule type" value="Genomic_DNA"/>
</dbReference>
<organism evidence="1 2">
    <name type="scientific">Leptotrichia shahii</name>
    <dbReference type="NCBI Taxonomy" id="157691"/>
    <lineage>
        <taxon>Bacteria</taxon>
        <taxon>Fusobacteriati</taxon>
        <taxon>Fusobacteriota</taxon>
        <taxon>Fusobacteriia</taxon>
        <taxon>Fusobacteriales</taxon>
        <taxon>Leptotrichiaceae</taxon>
        <taxon>Leptotrichia</taxon>
    </lineage>
</organism>
<name>A0A510JLA4_9FUSO</name>
<dbReference type="RefSeq" id="WP_018450910.1">
    <property type="nucleotide sequence ID" value="NZ_AP019827.1"/>
</dbReference>
<gene>
    <name evidence="1" type="ORF">JCM16776_0335</name>
</gene>
<dbReference type="Proteomes" id="UP000322617">
    <property type="component" value="Chromosome"/>
</dbReference>
<evidence type="ECO:0000313" key="2">
    <source>
        <dbReference type="Proteomes" id="UP000322617"/>
    </source>
</evidence>
<sequence length="196" mass="23636">MNDSYKGIIDEYLKNSNTEKLVKHIFLLKPSLKITSKKVYDIFDKISKEYNIPFKDFKIIGSTHTGFSFVKPKKSKEIKFFSNDSDLDIAIINKDFFYYLYKNTLKITEYFKNNTFFSKPEHEQLFKENYLKGYIRPDTIGDKKFKRNWRNFFYELSKEYNQKISAAIYLDEETFHNKLKESLEIYKEKLEVYNGK</sequence>
<reference evidence="1 2" key="1">
    <citation type="submission" date="2019-07" db="EMBL/GenBank/DDBJ databases">
        <title>Complete Genome Sequence of Leptotrichia shahii Strain JCM 16776.</title>
        <authorList>
            <person name="Watanabe S."/>
            <person name="Cui L."/>
        </authorList>
    </citation>
    <scope>NUCLEOTIDE SEQUENCE [LARGE SCALE GENOMIC DNA]</scope>
    <source>
        <strain evidence="1 2">JCM16776</strain>
    </source>
</reference>
<dbReference type="AlphaFoldDB" id="A0A510JLA4"/>
<protein>
    <submittedName>
        <fullName evidence="1">Uncharacterized protein</fullName>
    </submittedName>
</protein>
<keyword evidence="2" id="KW-1185">Reference proteome</keyword>
<dbReference type="STRING" id="1122172.GCA_000373045_01284"/>